<dbReference type="InterPro" id="IPR003131">
    <property type="entry name" value="T1-type_BTB"/>
</dbReference>
<dbReference type="Gene3D" id="1.10.287.70">
    <property type="match status" value="1"/>
</dbReference>
<dbReference type="InterPro" id="IPR027359">
    <property type="entry name" value="Volt_channel_dom_sf"/>
</dbReference>
<keyword evidence="7" id="KW-0630">Potassium</keyword>
<protein>
    <submittedName>
        <fullName evidence="14">Potassium voltage-gated channel subfamily A member 3</fullName>
    </submittedName>
</protein>
<dbReference type="GO" id="GO:0008076">
    <property type="term" value="C:voltage-gated potassium channel complex"/>
    <property type="evidence" value="ECO:0007669"/>
    <property type="project" value="InterPro"/>
</dbReference>
<keyword evidence="8 12" id="KW-1133">Transmembrane helix</keyword>
<feature type="transmembrane region" description="Helical" evidence="12">
    <location>
        <begin position="261"/>
        <end position="281"/>
    </location>
</feature>
<feature type="domain" description="BTB" evidence="13">
    <location>
        <begin position="78"/>
        <end position="178"/>
    </location>
</feature>
<keyword evidence="3" id="KW-0633">Potassium transport</keyword>
<evidence type="ECO:0000256" key="12">
    <source>
        <dbReference type="SAM" id="Phobius"/>
    </source>
</evidence>
<dbReference type="SMART" id="SM00225">
    <property type="entry name" value="BTB"/>
    <property type="match status" value="1"/>
</dbReference>
<gene>
    <name evidence="14" type="primary">KCNA3</name>
    <name evidence="14" type="ORF">TR123062</name>
</gene>
<keyword evidence="6" id="KW-0851">Voltage-gated channel</keyword>
<dbReference type="InterPro" id="IPR011333">
    <property type="entry name" value="SKP1/BTB/POZ_sf"/>
</dbReference>
<dbReference type="Pfam" id="PF00520">
    <property type="entry name" value="Ion_trans"/>
    <property type="match status" value="1"/>
</dbReference>
<dbReference type="Pfam" id="PF02214">
    <property type="entry name" value="BTB_2"/>
    <property type="match status" value="1"/>
</dbReference>
<dbReference type="InterPro" id="IPR003968">
    <property type="entry name" value="K_chnl_volt-dep_Kv"/>
</dbReference>
<dbReference type="GO" id="GO:0051260">
    <property type="term" value="P:protein homooligomerization"/>
    <property type="evidence" value="ECO:0007669"/>
    <property type="project" value="InterPro"/>
</dbReference>
<dbReference type="FunFam" id="1.10.287.70:FF:000002">
    <property type="entry name" value="Potassium voltage-gated channel subfamily a member"/>
    <property type="match status" value="1"/>
</dbReference>
<dbReference type="EMBL" id="GEEE01002665">
    <property type="protein sequence ID" value="JAP60560.1"/>
    <property type="molecule type" value="Transcribed_RNA"/>
</dbReference>
<sequence>FLRLLVGQPDKSQLMWANAEWIGNSAVPDIPPSVQRQSTSAVYVPWSKRKSHSYPSDGFNVLSDENPIEGSGSVEDDEIVVINVSGLIFETRQSTLSRFPETLLGNPELRAPFYEASRGHYFFDRNRSSFEAILFYYQSRGELHRPLNVPIDTFTEEINFFQLGPMAMQQFRRDEGLRSQVKFELPKNRCQRSIWLLVEYPGTSRKAKFFAFFSMFMVIISVFCFCIETLPEFTMYHVEWDPLNFPKPLLKADLSFFSRPFFVIDIICMVWFTFEILLRFYACPNKKKFFRSAVNLIDIASVIPFYVCFVTYYSDLYRSSNMSSVPFLRAIRLIRVFRIFKLSRHSMGLQVLGKTMIASCREFVLLLCFLLVCVVLFASLVYYAEIDVRPNSFRSIPDSFWWAVVTMTTVGYGDMHPQTALGKFVGCLCAVAGVLTIALPVPVIVSNFNYFYTKQKEEVALQAYLRNRFESSQAVQTDEVSPPTKKFVDENAIETPKNLSTHGLRTISEAEKDASATTNVNAFSHI</sequence>
<evidence type="ECO:0000313" key="14">
    <source>
        <dbReference type="EMBL" id="JAP60560.1"/>
    </source>
</evidence>
<evidence type="ECO:0000256" key="4">
    <source>
        <dbReference type="ARBA" id="ARBA00022692"/>
    </source>
</evidence>
<proteinExistence type="predicted"/>
<dbReference type="Gene3D" id="3.30.710.10">
    <property type="entry name" value="Potassium Channel Kv1.1, Chain A"/>
    <property type="match status" value="1"/>
</dbReference>
<keyword evidence="4 12" id="KW-0812">Transmembrane</keyword>
<dbReference type="PRINTS" id="PR00169">
    <property type="entry name" value="KCHANNEL"/>
</dbReference>
<keyword evidence="9" id="KW-0406">Ion transport</keyword>
<evidence type="ECO:0000256" key="6">
    <source>
        <dbReference type="ARBA" id="ARBA00022882"/>
    </source>
</evidence>
<evidence type="ECO:0000256" key="8">
    <source>
        <dbReference type="ARBA" id="ARBA00022989"/>
    </source>
</evidence>
<dbReference type="PRINTS" id="PR01491">
    <property type="entry name" value="KVCHANNEL"/>
</dbReference>
<evidence type="ECO:0000256" key="9">
    <source>
        <dbReference type="ARBA" id="ARBA00023065"/>
    </source>
</evidence>
<dbReference type="InterPro" id="IPR028325">
    <property type="entry name" value="VG_K_chnl"/>
</dbReference>
<dbReference type="FunFam" id="1.20.120.350:FF:000074">
    <property type="entry name" value="SHaW family of potassium channels"/>
    <property type="match status" value="1"/>
</dbReference>
<name>A0A0V0J4G9_SCHSO</name>
<dbReference type="GO" id="GO:0005251">
    <property type="term" value="F:delayed rectifier potassium channel activity"/>
    <property type="evidence" value="ECO:0007669"/>
    <property type="project" value="TreeGrafter"/>
</dbReference>
<keyword evidence="11" id="KW-0407">Ion channel</keyword>
<evidence type="ECO:0000256" key="1">
    <source>
        <dbReference type="ARBA" id="ARBA00004141"/>
    </source>
</evidence>
<comment type="subcellular location">
    <subcellularLocation>
        <location evidence="1">Membrane</location>
        <topology evidence="1">Multi-pass membrane protein</topology>
    </subcellularLocation>
</comment>
<feature type="transmembrane region" description="Helical" evidence="12">
    <location>
        <begin position="293"/>
        <end position="313"/>
    </location>
</feature>
<dbReference type="SUPFAM" id="SSF54695">
    <property type="entry name" value="POZ domain"/>
    <property type="match status" value="1"/>
</dbReference>
<dbReference type="PANTHER" id="PTHR11537">
    <property type="entry name" value="VOLTAGE-GATED POTASSIUM CHANNEL"/>
    <property type="match status" value="1"/>
</dbReference>
<keyword evidence="5" id="KW-0631">Potassium channel</keyword>
<feature type="transmembrane region" description="Helical" evidence="12">
    <location>
        <begin position="420"/>
        <end position="445"/>
    </location>
</feature>
<evidence type="ECO:0000256" key="2">
    <source>
        <dbReference type="ARBA" id="ARBA00022448"/>
    </source>
</evidence>
<feature type="transmembrane region" description="Helical" evidence="12">
    <location>
        <begin position="209"/>
        <end position="230"/>
    </location>
</feature>
<dbReference type="PANTHER" id="PTHR11537:SF113">
    <property type="entry name" value="POTASSIUM VOLTAGE-GATED CHANNEL PROTEIN SHAKER"/>
    <property type="match status" value="1"/>
</dbReference>
<dbReference type="AlphaFoldDB" id="A0A0V0J4G9"/>
<evidence type="ECO:0000256" key="3">
    <source>
        <dbReference type="ARBA" id="ARBA00022538"/>
    </source>
</evidence>
<evidence type="ECO:0000256" key="10">
    <source>
        <dbReference type="ARBA" id="ARBA00023136"/>
    </source>
</evidence>
<keyword evidence="2" id="KW-0813">Transport</keyword>
<dbReference type="InterPro" id="IPR003972">
    <property type="entry name" value="K_chnl_volt-dep_Kv1"/>
</dbReference>
<dbReference type="SUPFAM" id="SSF81324">
    <property type="entry name" value="Voltage-gated potassium channels"/>
    <property type="match status" value="1"/>
</dbReference>
<evidence type="ECO:0000256" key="11">
    <source>
        <dbReference type="ARBA" id="ARBA00023303"/>
    </source>
</evidence>
<feature type="transmembrane region" description="Helical" evidence="12">
    <location>
        <begin position="363"/>
        <end position="384"/>
    </location>
</feature>
<accession>A0A0V0J4G9</accession>
<dbReference type="Gene3D" id="1.20.120.350">
    <property type="entry name" value="Voltage-gated potassium channels. Chain C"/>
    <property type="match status" value="1"/>
</dbReference>
<evidence type="ECO:0000259" key="13">
    <source>
        <dbReference type="SMART" id="SM00225"/>
    </source>
</evidence>
<evidence type="ECO:0000256" key="7">
    <source>
        <dbReference type="ARBA" id="ARBA00022958"/>
    </source>
</evidence>
<dbReference type="InterPro" id="IPR000210">
    <property type="entry name" value="BTB/POZ_dom"/>
</dbReference>
<keyword evidence="10 12" id="KW-0472">Membrane</keyword>
<dbReference type="GO" id="GO:0001508">
    <property type="term" value="P:action potential"/>
    <property type="evidence" value="ECO:0007669"/>
    <property type="project" value="TreeGrafter"/>
</dbReference>
<dbReference type="PRINTS" id="PR01496">
    <property type="entry name" value="SHAKERCHANEL"/>
</dbReference>
<feature type="non-terminal residue" evidence="14">
    <location>
        <position position="1"/>
    </location>
</feature>
<dbReference type="InterPro" id="IPR005821">
    <property type="entry name" value="Ion_trans_dom"/>
</dbReference>
<evidence type="ECO:0000256" key="5">
    <source>
        <dbReference type="ARBA" id="ARBA00022826"/>
    </source>
</evidence>
<reference evidence="14" key="1">
    <citation type="submission" date="2016-01" db="EMBL/GenBank/DDBJ databases">
        <title>Reference transcriptome for the parasite Schistocephalus solidus: insights into the molecular evolution of parasitism.</title>
        <authorList>
            <person name="Hebert F.O."/>
            <person name="Grambauer S."/>
            <person name="Barber I."/>
            <person name="Landry C.R."/>
            <person name="Aubin-Horth N."/>
        </authorList>
    </citation>
    <scope>NUCLEOTIDE SEQUENCE</scope>
</reference>
<organism evidence="14">
    <name type="scientific">Schistocephalus solidus</name>
    <name type="common">Tapeworm</name>
    <dbReference type="NCBI Taxonomy" id="70667"/>
    <lineage>
        <taxon>Eukaryota</taxon>
        <taxon>Metazoa</taxon>
        <taxon>Spiralia</taxon>
        <taxon>Lophotrochozoa</taxon>
        <taxon>Platyhelminthes</taxon>
        <taxon>Cestoda</taxon>
        <taxon>Eucestoda</taxon>
        <taxon>Diphyllobothriidea</taxon>
        <taxon>Diphyllobothriidae</taxon>
        <taxon>Schistocephalus</taxon>
    </lineage>
</organism>